<dbReference type="InParanoid" id="A0A067PU68"/>
<accession>A0A067PU68</accession>
<gene>
    <name evidence="2" type="ORF">JAAARDRAFT_89435</name>
</gene>
<dbReference type="HOGENOM" id="CLU_138923_1_0_1"/>
<dbReference type="OrthoDB" id="5535068at2759"/>
<dbReference type="AlphaFoldDB" id="A0A067PU68"/>
<protein>
    <recommendedName>
        <fullName evidence="1">DUF4100 domain-containing protein</fullName>
    </recommendedName>
</protein>
<evidence type="ECO:0000313" key="3">
    <source>
        <dbReference type="Proteomes" id="UP000027265"/>
    </source>
</evidence>
<dbReference type="Gene3D" id="2.40.70.10">
    <property type="entry name" value="Acid Proteases"/>
    <property type="match status" value="1"/>
</dbReference>
<sequence length="114" mass="12310">PVPRKSAIAKSVSANEVLTRILATPVTMSVEEVVSLSKDVASEFQELLKVRRKEPSINVAYAGDSQRFVGGPLITIPVEINGKKVRAIVDSGSELNIMNQTLFQQATCIAIDKS</sequence>
<evidence type="ECO:0000313" key="2">
    <source>
        <dbReference type="EMBL" id="KDQ57380.1"/>
    </source>
</evidence>
<dbReference type="EMBL" id="KL197719">
    <property type="protein sequence ID" value="KDQ57380.1"/>
    <property type="molecule type" value="Genomic_DNA"/>
</dbReference>
<dbReference type="Pfam" id="PF13352">
    <property type="entry name" value="DUF4100"/>
    <property type="match status" value="1"/>
</dbReference>
<keyword evidence="3" id="KW-1185">Reference proteome</keyword>
<feature type="domain" description="DUF4100" evidence="1">
    <location>
        <begin position="6"/>
        <end position="53"/>
    </location>
</feature>
<feature type="non-terminal residue" evidence="2">
    <location>
        <position position="114"/>
    </location>
</feature>
<name>A0A067PU68_9AGAM</name>
<dbReference type="InterPro" id="IPR025165">
    <property type="entry name" value="DUF4100"/>
</dbReference>
<organism evidence="2 3">
    <name type="scientific">Jaapia argillacea MUCL 33604</name>
    <dbReference type="NCBI Taxonomy" id="933084"/>
    <lineage>
        <taxon>Eukaryota</taxon>
        <taxon>Fungi</taxon>
        <taxon>Dikarya</taxon>
        <taxon>Basidiomycota</taxon>
        <taxon>Agaricomycotina</taxon>
        <taxon>Agaricomycetes</taxon>
        <taxon>Agaricomycetidae</taxon>
        <taxon>Jaapiales</taxon>
        <taxon>Jaapiaceae</taxon>
        <taxon>Jaapia</taxon>
    </lineage>
</organism>
<evidence type="ECO:0000259" key="1">
    <source>
        <dbReference type="Pfam" id="PF13352"/>
    </source>
</evidence>
<dbReference type="Proteomes" id="UP000027265">
    <property type="component" value="Unassembled WGS sequence"/>
</dbReference>
<proteinExistence type="predicted"/>
<feature type="non-terminal residue" evidence="2">
    <location>
        <position position="1"/>
    </location>
</feature>
<dbReference type="SUPFAM" id="SSF50630">
    <property type="entry name" value="Acid proteases"/>
    <property type="match status" value="1"/>
</dbReference>
<dbReference type="InterPro" id="IPR021109">
    <property type="entry name" value="Peptidase_aspartic_dom_sf"/>
</dbReference>
<reference evidence="3" key="1">
    <citation type="journal article" date="2014" name="Proc. Natl. Acad. Sci. U.S.A.">
        <title>Extensive sampling of basidiomycete genomes demonstrates inadequacy of the white-rot/brown-rot paradigm for wood decay fungi.</title>
        <authorList>
            <person name="Riley R."/>
            <person name="Salamov A.A."/>
            <person name="Brown D.W."/>
            <person name="Nagy L.G."/>
            <person name="Floudas D."/>
            <person name="Held B.W."/>
            <person name="Levasseur A."/>
            <person name="Lombard V."/>
            <person name="Morin E."/>
            <person name="Otillar R."/>
            <person name="Lindquist E.A."/>
            <person name="Sun H."/>
            <person name="LaButti K.M."/>
            <person name="Schmutz J."/>
            <person name="Jabbour D."/>
            <person name="Luo H."/>
            <person name="Baker S.E."/>
            <person name="Pisabarro A.G."/>
            <person name="Walton J.D."/>
            <person name="Blanchette R.A."/>
            <person name="Henrissat B."/>
            <person name="Martin F."/>
            <person name="Cullen D."/>
            <person name="Hibbett D.S."/>
            <person name="Grigoriev I.V."/>
        </authorList>
    </citation>
    <scope>NUCLEOTIDE SEQUENCE [LARGE SCALE GENOMIC DNA]</scope>
    <source>
        <strain evidence="3">MUCL 33604</strain>
    </source>
</reference>
<dbReference type="STRING" id="933084.A0A067PU68"/>